<dbReference type="GeneID" id="93423272"/>
<feature type="transmembrane region" description="Helical" evidence="1">
    <location>
        <begin position="137"/>
        <end position="158"/>
    </location>
</feature>
<keyword evidence="1" id="KW-0472">Membrane</keyword>
<dbReference type="AlphaFoldDB" id="A0A2V1IUJ5"/>
<keyword evidence="1" id="KW-0812">Transmembrane</keyword>
<evidence type="ECO:0000313" key="2">
    <source>
        <dbReference type="EMBL" id="PWB08424.1"/>
    </source>
</evidence>
<proteinExistence type="predicted"/>
<organism evidence="2 3">
    <name type="scientific">Paramuribaculum intestinale</name>
    <dbReference type="NCBI Taxonomy" id="2094151"/>
    <lineage>
        <taxon>Bacteria</taxon>
        <taxon>Pseudomonadati</taxon>
        <taxon>Bacteroidota</taxon>
        <taxon>Bacteroidia</taxon>
        <taxon>Bacteroidales</taxon>
        <taxon>Muribaculaceae</taxon>
        <taxon>Paramuribaculum</taxon>
    </lineage>
</organism>
<protein>
    <submittedName>
        <fullName evidence="2">Uncharacterized protein</fullName>
    </submittedName>
</protein>
<feature type="transmembrane region" description="Helical" evidence="1">
    <location>
        <begin position="6"/>
        <end position="22"/>
    </location>
</feature>
<accession>A0A2V1IUJ5</accession>
<evidence type="ECO:0000256" key="1">
    <source>
        <dbReference type="SAM" id="Phobius"/>
    </source>
</evidence>
<feature type="transmembrane region" description="Helical" evidence="1">
    <location>
        <begin position="67"/>
        <end position="86"/>
    </location>
</feature>
<feature type="transmembrane region" description="Helical" evidence="1">
    <location>
        <begin position="198"/>
        <end position="221"/>
    </location>
</feature>
<comment type="caution">
    <text evidence="2">The sequence shown here is derived from an EMBL/GenBank/DDBJ whole genome shotgun (WGS) entry which is preliminary data.</text>
</comment>
<feature type="transmembrane region" description="Helical" evidence="1">
    <location>
        <begin position="165"/>
        <end position="186"/>
    </location>
</feature>
<keyword evidence="1" id="KW-1133">Transmembrane helix</keyword>
<gene>
    <name evidence="2" type="ORF">C5O25_04445</name>
</gene>
<name>A0A2V1IUJ5_9BACT</name>
<keyword evidence="3" id="KW-1185">Reference proteome</keyword>
<feature type="transmembrane region" description="Helical" evidence="1">
    <location>
        <begin position="106"/>
        <end position="125"/>
    </location>
</feature>
<feature type="transmembrane region" description="Helical" evidence="1">
    <location>
        <begin position="29"/>
        <end position="47"/>
    </location>
</feature>
<evidence type="ECO:0000313" key="3">
    <source>
        <dbReference type="Proteomes" id="UP000244925"/>
    </source>
</evidence>
<reference evidence="3" key="1">
    <citation type="submission" date="2018-02" db="EMBL/GenBank/DDBJ databases">
        <authorList>
            <person name="Clavel T."/>
            <person name="Strowig T."/>
        </authorList>
    </citation>
    <scope>NUCLEOTIDE SEQUENCE [LARGE SCALE GENOMIC DNA]</scope>
    <source>
        <strain evidence="3">DSM 100764</strain>
    </source>
</reference>
<dbReference type="Proteomes" id="UP000244925">
    <property type="component" value="Unassembled WGS sequence"/>
</dbReference>
<sequence length="231" mass="24446">METVVMTIMALVIFSFVLKMSGQGWIARFITCAVTALFIVLACETAASQSKTQIADWLSQPELMLDMSVWLTIDVAFQTGYCILAAKSLAGPLGRRGSMALAVCRYVPGLLVFPVLFAILTQLIFSLPGVDFAATAWSLGACLLIAAPLAAGGLCWLVPEKEIRLELLFMVNMLIAALGVVATVNGRTAAAGTNQVEWGALGGVAAIIAAGTVAGIAYNRFQTKKQISKIK</sequence>
<dbReference type="RefSeq" id="WP_107035527.1">
    <property type="nucleotide sequence ID" value="NZ_CAPOLP010000018.1"/>
</dbReference>
<dbReference type="EMBL" id="PUBV01000006">
    <property type="protein sequence ID" value="PWB08424.1"/>
    <property type="molecule type" value="Genomic_DNA"/>
</dbReference>